<dbReference type="FunFam" id="3.40.50.970:FF:000001">
    <property type="entry name" value="Pyruvate dehydrogenase E1 beta subunit"/>
    <property type="match status" value="1"/>
</dbReference>
<comment type="catalytic activity">
    <reaction evidence="14">
        <text>N(6)-[(R)-lipoyl]-L-lysyl-[protein] + pyruvate + H(+) = N(6)-[(R)-S(8)-acetyldihydrolipoyl]-L-lysyl-[protein] + CO2</text>
        <dbReference type="Rhea" id="RHEA:19189"/>
        <dbReference type="Rhea" id="RHEA-COMP:10474"/>
        <dbReference type="Rhea" id="RHEA-COMP:10478"/>
        <dbReference type="ChEBI" id="CHEBI:15361"/>
        <dbReference type="ChEBI" id="CHEBI:15378"/>
        <dbReference type="ChEBI" id="CHEBI:16526"/>
        <dbReference type="ChEBI" id="CHEBI:83099"/>
        <dbReference type="ChEBI" id="CHEBI:83111"/>
        <dbReference type="EC" id="1.2.4.1"/>
    </reaction>
</comment>
<evidence type="ECO:0000256" key="7">
    <source>
        <dbReference type="ARBA" id="ARBA00022723"/>
    </source>
</evidence>
<keyword evidence="8" id="KW-0809">Transit peptide</keyword>
<keyword evidence="9" id="KW-0630">Potassium</keyword>
<evidence type="ECO:0000256" key="3">
    <source>
        <dbReference type="ARBA" id="ARBA00011130"/>
    </source>
</evidence>
<comment type="cofactor">
    <cofactor evidence="1">
        <name>thiamine diphosphate</name>
        <dbReference type="ChEBI" id="CHEBI:58937"/>
    </cofactor>
</comment>
<evidence type="ECO:0000256" key="11">
    <source>
        <dbReference type="ARBA" id="ARBA00023052"/>
    </source>
</evidence>
<accession>A0A317YCH8</accession>
<dbReference type="AlphaFoldDB" id="A0A317YCH8"/>
<evidence type="ECO:0000256" key="1">
    <source>
        <dbReference type="ARBA" id="ARBA00001964"/>
    </source>
</evidence>
<dbReference type="EMBL" id="NCVQ01000001">
    <property type="protein sequence ID" value="PWZ55541.1"/>
    <property type="molecule type" value="Genomic_DNA"/>
</dbReference>
<reference evidence="17" key="1">
    <citation type="journal article" date="2018" name="Nat. Genet.">
        <title>Extensive intraspecific gene order and gene structural variations between Mo17 and other maize genomes.</title>
        <authorList>
            <person name="Sun S."/>
            <person name="Zhou Y."/>
            <person name="Chen J."/>
            <person name="Shi J."/>
            <person name="Zhao H."/>
            <person name="Zhao H."/>
            <person name="Song W."/>
            <person name="Zhang M."/>
            <person name="Cui Y."/>
            <person name="Dong X."/>
            <person name="Liu H."/>
            <person name="Ma X."/>
            <person name="Jiao Y."/>
            <person name="Wang B."/>
            <person name="Wei X."/>
            <person name="Stein J.C."/>
            <person name="Glaubitz J.C."/>
            <person name="Lu F."/>
            <person name="Yu G."/>
            <person name="Liang C."/>
            <person name="Fengler K."/>
            <person name="Li B."/>
            <person name="Rafalski A."/>
            <person name="Schnable P.S."/>
            <person name="Ware D.H."/>
            <person name="Buckler E.S."/>
            <person name="Lai J."/>
        </authorList>
    </citation>
    <scope>NUCLEOTIDE SEQUENCE [LARGE SCALE GENOMIC DNA]</scope>
    <source>
        <tissue evidence="17">Seedling</tissue>
    </source>
</reference>
<evidence type="ECO:0000256" key="9">
    <source>
        <dbReference type="ARBA" id="ARBA00022958"/>
    </source>
</evidence>
<dbReference type="PANTHER" id="PTHR43257:SF2">
    <property type="entry name" value="PYRUVATE DEHYDROGENASE E1 COMPONENT SUBUNIT BETA"/>
    <property type="match status" value="1"/>
</dbReference>
<dbReference type="GO" id="GO:0046872">
    <property type="term" value="F:metal ion binding"/>
    <property type="evidence" value="ECO:0007669"/>
    <property type="project" value="UniProtKB-KW"/>
</dbReference>
<keyword evidence="6" id="KW-0934">Plastid</keyword>
<dbReference type="EC" id="1.2.4.1" evidence="4"/>
<dbReference type="Proteomes" id="UP000251960">
    <property type="component" value="Chromosome 1"/>
</dbReference>
<comment type="subunit">
    <text evidence="3">Tetramer of 2 alpha and 2 beta subunits.</text>
</comment>
<dbReference type="SUPFAM" id="SSF52922">
    <property type="entry name" value="TK C-terminal domain-like"/>
    <property type="match status" value="1"/>
</dbReference>
<dbReference type="Pfam" id="PF02780">
    <property type="entry name" value="Transketolase_C"/>
    <property type="match status" value="1"/>
</dbReference>
<evidence type="ECO:0000256" key="8">
    <source>
        <dbReference type="ARBA" id="ARBA00022946"/>
    </source>
</evidence>
<evidence type="ECO:0000259" key="16">
    <source>
        <dbReference type="SMART" id="SM00861"/>
    </source>
</evidence>
<evidence type="ECO:0000256" key="5">
    <source>
        <dbReference type="ARBA" id="ARBA00022528"/>
    </source>
</evidence>
<evidence type="ECO:0000256" key="2">
    <source>
        <dbReference type="ARBA" id="ARBA00004229"/>
    </source>
</evidence>
<dbReference type="CDD" id="cd07036">
    <property type="entry name" value="TPP_PYR_E1-PDHc-beta_like"/>
    <property type="match status" value="1"/>
</dbReference>
<dbReference type="InterPro" id="IPR005475">
    <property type="entry name" value="Transketolase-like_Pyr-bd"/>
</dbReference>
<comment type="caution">
    <text evidence="17">The sequence shown here is derived from an EMBL/GenBank/DDBJ whole genome shotgun (WGS) entry which is preliminary data.</text>
</comment>
<dbReference type="NCBIfam" id="NF006667">
    <property type="entry name" value="PRK09212.1"/>
    <property type="match status" value="1"/>
</dbReference>
<dbReference type="GO" id="GO:0004739">
    <property type="term" value="F:pyruvate dehydrogenase (acetyl-transferring) activity"/>
    <property type="evidence" value="ECO:0007669"/>
    <property type="project" value="UniProtKB-EC"/>
</dbReference>
<organism evidence="17">
    <name type="scientific">Zea mays</name>
    <name type="common">Maize</name>
    <dbReference type="NCBI Taxonomy" id="4577"/>
    <lineage>
        <taxon>Eukaryota</taxon>
        <taxon>Viridiplantae</taxon>
        <taxon>Streptophyta</taxon>
        <taxon>Embryophyta</taxon>
        <taxon>Tracheophyta</taxon>
        <taxon>Spermatophyta</taxon>
        <taxon>Magnoliopsida</taxon>
        <taxon>Liliopsida</taxon>
        <taxon>Poales</taxon>
        <taxon>Poaceae</taxon>
        <taxon>PACMAD clade</taxon>
        <taxon>Panicoideae</taxon>
        <taxon>Andropogonodae</taxon>
        <taxon>Andropogoneae</taxon>
        <taxon>Tripsacinae</taxon>
        <taxon>Zea</taxon>
    </lineage>
</organism>
<dbReference type="GO" id="GO:0009507">
    <property type="term" value="C:chloroplast"/>
    <property type="evidence" value="ECO:0007669"/>
    <property type="project" value="UniProtKB-SubCell"/>
</dbReference>
<dbReference type="FunFam" id="3.40.50.920:FF:000006">
    <property type="entry name" value="Pyruvate dehydrogenase E1 component subunit beta"/>
    <property type="match status" value="1"/>
</dbReference>
<dbReference type="Gene3D" id="3.40.50.970">
    <property type="match status" value="1"/>
</dbReference>
<evidence type="ECO:0000256" key="10">
    <source>
        <dbReference type="ARBA" id="ARBA00023002"/>
    </source>
</evidence>
<gene>
    <name evidence="17" type="primary">Os12g0616900_0</name>
    <name evidence="17" type="ORF">Zm00014a_040441</name>
</gene>
<evidence type="ECO:0000256" key="14">
    <source>
        <dbReference type="ARBA" id="ARBA00051231"/>
    </source>
</evidence>
<evidence type="ECO:0000256" key="6">
    <source>
        <dbReference type="ARBA" id="ARBA00022640"/>
    </source>
</evidence>
<keyword evidence="7" id="KW-0479">Metal-binding</keyword>
<dbReference type="SUPFAM" id="SSF52518">
    <property type="entry name" value="Thiamin diphosphate-binding fold (THDP-binding)"/>
    <property type="match status" value="1"/>
</dbReference>
<sequence length="441" mass="48318">MFGCQMNLGGARAHLQSQRLSAVTSAAASSPLPVRPSRLVLSAIVAAASIPPPVHHRHLRPTKPNSISSDYKRNPPPLPRTSALRISQTPDPPNGHRIFAARCGPDHRSPRRLPIHLRHEVLLFEALREALMEEMELDPTVCVFGEDVGHYGGSYKVTKGLADTFGDLRVLDTPIAENSFTGMGVGAGMKGLRPVVEGMNMGFLLLAYNQISNNCGMLHYTSGGQFKIPLVIRGPGGVGRQLGAEHSQRLESYFQSIPGLQMVACSTPYNAKGLMKAAIRSENPVVLFEHVLLYNLKEKIPDEEYVLCLEEAEMVRPGEHVTILTYSRMRYHVMQAAKTLVNKGYDPEVIDIRSLKPFDLHTIGNSIKKTHRVLIVEECMRTGGIGASLRSAIVDNFWDYLDAPIMCLSSQDVPTPYAATLEDATVVQPAQIVAAVEQLCA</sequence>
<dbReference type="SMART" id="SM00861">
    <property type="entry name" value="Transket_pyr"/>
    <property type="match status" value="1"/>
</dbReference>
<dbReference type="PANTHER" id="PTHR43257">
    <property type="entry name" value="PYRUVATE DEHYDROGENASE E1 COMPONENT BETA SUBUNIT"/>
    <property type="match status" value="1"/>
</dbReference>
<evidence type="ECO:0000256" key="13">
    <source>
        <dbReference type="ARBA" id="ARBA00025211"/>
    </source>
</evidence>
<keyword evidence="12 17" id="KW-0670">Pyruvate</keyword>
<feature type="domain" description="Transketolase-like pyrimidine-binding" evidence="16">
    <location>
        <begin position="121"/>
        <end position="296"/>
    </location>
</feature>
<feature type="region of interest" description="Disordered" evidence="15">
    <location>
        <begin position="53"/>
        <end position="91"/>
    </location>
</feature>
<comment type="subcellular location">
    <subcellularLocation>
        <location evidence="2">Plastid</location>
        <location evidence="2">Chloroplast</location>
    </subcellularLocation>
</comment>
<evidence type="ECO:0000313" key="17">
    <source>
        <dbReference type="EMBL" id="PWZ55541.1"/>
    </source>
</evidence>
<dbReference type="InterPro" id="IPR033248">
    <property type="entry name" value="Transketolase_C"/>
</dbReference>
<protein>
    <recommendedName>
        <fullName evidence="4">pyruvate dehydrogenase (acetyl-transferring)</fullName>
        <ecNumber evidence="4">1.2.4.1</ecNumber>
    </recommendedName>
</protein>
<dbReference type="ExpressionAtlas" id="A0A317YCH8">
    <property type="expression patterns" value="baseline and differential"/>
</dbReference>
<keyword evidence="11" id="KW-0786">Thiamine pyrophosphate</keyword>
<keyword evidence="10" id="KW-0560">Oxidoreductase</keyword>
<comment type="function">
    <text evidence="13">The pyruvate dehydrogenase complex catalyzes the overall conversion of pyruvate to acetyl-CoA and CO(2). It contains multiple copies of three enzymatic components: pyruvate dehydrogenase (E1), dihydrolipoamide acetyltransferase (E2) and lipoamide dehydrogenase (E3).</text>
</comment>
<proteinExistence type="predicted"/>
<evidence type="ECO:0000256" key="15">
    <source>
        <dbReference type="SAM" id="MobiDB-lite"/>
    </source>
</evidence>
<dbReference type="InterPro" id="IPR029061">
    <property type="entry name" value="THDP-binding"/>
</dbReference>
<name>A0A317YCH8_MAIZE</name>
<dbReference type="Gene3D" id="3.40.50.920">
    <property type="match status" value="1"/>
</dbReference>
<evidence type="ECO:0000256" key="12">
    <source>
        <dbReference type="ARBA" id="ARBA00023317"/>
    </source>
</evidence>
<dbReference type="Pfam" id="PF02779">
    <property type="entry name" value="Transket_pyr"/>
    <property type="match status" value="1"/>
</dbReference>
<evidence type="ECO:0000256" key="4">
    <source>
        <dbReference type="ARBA" id="ARBA00012281"/>
    </source>
</evidence>
<dbReference type="InterPro" id="IPR009014">
    <property type="entry name" value="Transketo_C/PFOR_II"/>
</dbReference>
<keyword evidence="5" id="KW-0150">Chloroplast</keyword>